<proteinExistence type="predicted"/>
<comment type="caution">
    <text evidence="2">The sequence shown here is derived from an EMBL/GenBank/DDBJ whole genome shotgun (WGS) entry which is preliminary data.</text>
</comment>
<organism evidence="2 3">
    <name type="scientific">Shewanella cutis</name>
    <dbReference type="NCBI Taxonomy" id="2766780"/>
    <lineage>
        <taxon>Bacteria</taxon>
        <taxon>Pseudomonadati</taxon>
        <taxon>Pseudomonadota</taxon>
        <taxon>Gammaproteobacteria</taxon>
        <taxon>Alteromonadales</taxon>
        <taxon>Shewanellaceae</taxon>
        <taxon>Shewanella</taxon>
    </lineage>
</organism>
<gene>
    <name evidence="2" type="ORF">H9J30_16070</name>
</gene>
<reference evidence="2 3" key="1">
    <citation type="submission" date="2020-08" db="EMBL/GenBank/DDBJ databases">
        <title>Whole genome sequence of Shewanella sp strain PS-2.</title>
        <authorList>
            <person name="Das S.K."/>
        </authorList>
    </citation>
    <scope>NUCLEOTIDE SEQUENCE [LARGE SCALE GENOMIC DNA]</scope>
    <source>
        <strain evidence="2 3">PS-2</strain>
    </source>
</reference>
<evidence type="ECO:0000256" key="1">
    <source>
        <dbReference type="SAM" id="Phobius"/>
    </source>
</evidence>
<sequence length="365" mass="42411">MQKKDNIGPYIKGILFFSVAFFIVIITLYFLKFGVFKPIKLPYLSDSSSDWADFGSIVTAGTSMLVASVSGFTIWFVAKQWTVQSENLMFEKYTHHKRAFRDMIEDALIDCQSPFCVDDEYTININKLYKSIFPNNNMSSVSLTDTAIDDFLSEFRKLSASHQKYINEPSDDNIESLLRDINILQDKFSLIINRPKMCGDFIFNREIVIANVISIDNYIADLVTILEYITSFLGVDIIDKNIYQLQSTLITPGFELHKFLVNYRDNDTFSCYLLEKTKLLLSLYFALQKVQSETFSVYDYRVKIENNLINSKRLEWENEKALNDFLQSIHGRFHDNTVTNIIESLLKLKAPNSRASELAYRRRRR</sequence>
<dbReference type="EMBL" id="JACSDI010000014">
    <property type="protein sequence ID" value="MCG9965421.1"/>
    <property type="molecule type" value="Genomic_DNA"/>
</dbReference>
<keyword evidence="1" id="KW-1133">Transmembrane helix</keyword>
<keyword evidence="1" id="KW-0812">Transmembrane</keyword>
<dbReference type="Proteomes" id="UP000829384">
    <property type="component" value="Unassembled WGS sequence"/>
</dbReference>
<feature type="transmembrane region" description="Helical" evidence="1">
    <location>
        <begin position="51"/>
        <end position="78"/>
    </location>
</feature>
<protein>
    <recommendedName>
        <fullName evidence="4">Phage abortive infection protein</fullName>
    </recommendedName>
</protein>
<keyword evidence="1" id="KW-0472">Membrane</keyword>
<keyword evidence="3" id="KW-1185">Reference proteome</keyword>
<accession>A0ABS9QYH6</accession>
<evidence type="ECO:0008006" key="4">
    <source>
        <dbReference type="Google" id="ProtNLM"/>
    </source>
</evidence>
<evidence type="ECO:0000313" key="2">
    <source>
        <dbReference type="EMBL" id="MCG9965421.1"/>
    </source>
</evidence>
<feature type="transmembrane region" description="Helical" evidence="1">
    <location>
        <begin position="12"/>
        <end position="31"/>
    </location>
</feature>
<evidence type="ECO:0000313" key="3">
    <source>
        <dbReference type="Proteomes" id="UP000829384"/>
    </source>
</evidence>
<dbReference type="RefSeq" id="WP_240131914.1">
    <property type="nucleotide sequence ID" value="NZ_JACSDI010000014.1"/>
</dbReference>
<name>A0ABS9QYH6_9GAMM</name>